<dbReference type="Proteomes" id="UP000523079">
    <property type="component" value="Unassembled WGS sequence"/>
</dbReference>
<evidence type="ECO:0000256" key="1">
    <source>
        <dbReference type="ARBA" id="ARBA00008520"/>
    </source>
</evidence>
<proteinExistence type="inferred from homology"/>
<dbReference type="CDD" id="cd13585">
    <property type="entry name" value="PBP2_TMBP_like"/>
    <property type="match status" value="1"/>
</dbReference>
<dbReference type="PANTHER" id="PTHR30061">
    <property type="entry name" value="MALTOSE-BINDING PERIPLASMIC PROTEIN"/>
    <property type="match status" value="1"/>
</dbReference>
<organism evidence="4 5">
    <name type="scientific">Microlunatus kandeliicorticis</name>
    <dbReference type="NCBI Taxonomy" id="1759536"/>
    <lineage>
        <taxon>Bacteria</taxon>
        <taxon>Bacillati</taxon>
        <taxon>Actinomycetota</taxon>
        <taxon>Actinomycetes</taxon>
        <taxon>Propionibacteriales</taxon>
        <taxon>Propionibacteriaceae</taxon>
        <taxon>Microlunatus</taxon>
    </lineage>
</organism>
<dbReference type="InterPro" id="IPR006059">
    <property type="entry name" value="SBP"/>
</dbReference>
<dbReference type="EMBL" id="JACGWT010000001">
    <property type="protein sequence ID" value="MBA8793028.1"/>
    <property type="molecule type" value="Genomic_DNA"/>
</dbReference>
<sequence length="420" mass="44087">MKVGAALGALLLAGTGCAIKTDSGSSSGGGSGTGTTTLTFWEYYQGTQLTWLQGRVKDFEAKNPTIKVNLVQATGQQFDQKLLASVATGTTPDLFINNIVVDYPTLQAGGVMADLTPYWDAYSGKKNFPENTTWTTDGKVYNLLPYTNLLGMYYNKDILQQYGIQPPTTLDEMTAAMTKIRAAGKYSGVALSGAPSVEGAWLFAPQFLGLGVNYCNLDANQAALSAAFQRVAAWRSDDALPRAAATWDQNASWQQFMTGKYAFGLNGNWQLGNVKKANFAYGTTQFPAPAGGKSQVFPGGEGYGIGAKSKNKDAAWKFLTEAILTPEAGESIYTEAGSIPVESQAADSDTLNKDPNAAPFVKAAQDTAAWPKNSQTAAMQQALGVAVSGVISGQTTAEAATSKAISTIDAAKQKGGGGCA</sequence>
<name>A0A7W3IPU9_9ACTN</name>
<dbReference type="GO" id="GO:1901982">
    <property type="term" value="F:maltose binding"/>
    <property type="evidence" value="ECO:0007669"/>
    <property type="project" value="TreeGrafter"/>
</dbReference>
<evidence type="ECO:0000256" key="3">
    <source>
        <dbReference type="ARBA" id="ARBA00022729"/>
    </source>
</evidence>
<gene>
    <name evidence="4" type="ORF">FHX74_000622</name>
</gene>
<keyword evidence="3" id="KW-0732">Signal</keyword>
<keyword evidence="5" id="KW-1185">Reference proteome</keyword>
<keyword evidence="2" id="KW-0813">Transport</keyword>
<evidence type="ECO:0000256" key="2">
    <source>
        <dbReference type="ARBA" id="ARBA00022448"/>
    </source>
</evidence>
<evidence type="ECO:0000313" key="5">
    <source>
        <dbReference type="Proteomes" id="UP000523079"/>
    </source>
</evidence>
<dbReference type="Gene3D" id="3.40.190.10">
    <property type="entry name" value="Periplasmic binding protein-like II"/>
    <property type="match status" value="1"/>
</dbReference>
<accession>A0A7W3IPU9</accession>
<comment type="caution">
    <text evidence="4">The sequence shown here is derived from an EMBL/GenBank/DDBJ whole genome shotgun (WGS) entry which is preliminary data.</text>
</comment>
<dbReference type="GO" id="GO:0042956">
    <property type="term" value="P:maltodextrin transmembrane transport"/>
    <property type="evidence" value="ECO:0007669"/>
    <property type="project" value="TreeGrafter"/>
</dbReference>
<protein>
    <submittedName>
        <fullName evidence="4">ABC-type glycerol-3-phosphate transport system substrate-binding protein</fullName>
    </submittedName>
</protein>
<dbReference type="Pfam" id="PF13416">
    <property type="entry name" value="SBP_bac_8"/>
    <property type="match status" value="1"/>
</dbReference>
<comment type="similarity">
    <text evidence="1">Belongs to the bacterial solute-binding protein 1 family.</text>
</comment>
<dbReference type="PROSITE" id="PS51257">
    <property type="entry name" value="PROKAR_LIPOPROTEIN"/>
    <property type="match status" value="1"/>
</dbReference>
<dbReference type="SUPFAM" id="SSF53850">
    <property type="entry name" value="Periplasmic binding protein-like II"/>
    <property type="match status" value="1"/>
</dbReference>
<evidence type="ECO:0000313" key="4">
    <source>
        <dbReference type="EMBL" id="MBA8793028.1"/>
    </source>
</evidence>
<reference evidence="4 5" key="1">
    <citation type="submission" date="2020-07" db="EMBL/GenBank/DDBJ databases">
        <title>Sequencing the genomes of 1000 actinobacteria strains.</title>
        <authorList>
            <person name="Klenk H.-P."/>
        </authorList>
    </citation>
    <scope>NUCLEOTIDE SEQUENCE [LARGE SCALE GENOMIC DNA]</scope>
    <source>
        <strain evidence="4 5">DSM 100723</strain>
    </source>
</reference>
<dbReference type="GO" id="GO:0055052">
    <property type="term" value="C:ATP-binding cassette (ABC) transporter complex, substrate-binding subunit-containing"/>
    <property type="evidence" value="ECO:0007669"/>
    <property type="project" value="TreeGrafter"/>
</dbReference>
<dbReference type="RefSeq" id="WP_182558590.1">
    <property type="nucleotide sequence ID" value="NZ_JACGWT010000001.1"/>
</dbReference>
<dbReference type="AlphaFoldDB" id="A0A7W3IPU9"/>
<dbReference type="GO" id="GO:0015768">
    <property type="term" value="P:maltose transport"/>
    <property type="evidence" value="ECO:0007669"/>
    <property type="project" value="TreeGrafter"/>
</dbReference>
<dbReference type="PANTHER" id="PTHR30061:SF50">
    <property type="entry name" value="MALTOSE_MALTODEXTRIN-BINDING PERIPLASMIC PROTEIN"/>
    <property type="match status" value="1"/>
</dbReference>